<dbReference type="Pfam" id="PF05345">
    <property type="entry name" value="He_PIG"/>
    <property type="match status" value="1"/>
</dbReference>
<dbReference type="InterPro" id="IPR010221">
    <property type="entry name" value="VCBS_dom"/>
</dbReference>
<dbReference type="SMART" id="SM00736">
    <property type="entry name" value="CADG"/>
    <property type="match status" value="1"/>
</dbReference>
<dbReference type="PANTHER" id="PTHR24027:SF438">
    <property type="entry name" value="CADHERIN 23"/>
    <property type="match status" value="1"/>
</dbReference>
<dbReference type="GO" id="GO:0007156">
    <property type="term" value="P:homophilic cell adhesion via plasma membrane adhesion molecules"/>
    <property type="evidence" value="ECO:0007669"/>
    <property type="project" value="InterPro"/>
</dbReference>
<dbReference type="Pfam" id="PF00028">
    <property type="entry name" value="Cadherin"/>
    <property type="match status" value="1"/>
</dbReference>
<dbReference type="EMBL" id="RIZG01000015">
    <property type="protein sequence ID" value="RNF47359.1"/>
    <property type="molecule type" value="Genomic_DNA"/>
</dbReference>
<evidence type="ECO:0000313" key="7">
    <source>
        <dbReference type="Proteomes" id="UP000280507"/>
    </source>
</evidence>
<dbReference type="PROSITE" id="PS00232">
    <property type="entry name" value="CADHERIN_1"/>
    <property type="match status" value="1"/>
</dbReference>
<dbReference type="InterPro" id="IPR015919">
    <property type="entry name" value="Cadherin-like_sf"/>
</dbReference>
<evidence type="ECO:0000256" key="2">
    <source>
        <dbReference type="ARBA" id="ARBA00022737"/>
    </source>
</evidence>
<keyword evidence="7" id="KW-1185">Reference proteome</keyword>
<dbReference type="GO" id="GO:0045296">
    <property type="term" value="F:cadherin binding"/>
    <property type="evidence" value="ECO:0007669"/>
    <property type="project" value="TreeGrafter"/>
</dbReference>
<dbReference type="GO" id="GO:0016477">
    <property type="term" value="P:cell migration"/>
    <property type="evidence" value="ECO:0007669"/>
    <property type="project" value="TreeGrafter"/>
</dbReference>
<comment type="subcellular location">
    <subcellularLocation>
        <location evidence="1">Membrane</location>
    </subcellularLocation>
</comment>
<dbReference type="RefSeq" id="WP_148039082.1">
    <property type="nucleotide sequence ID" value="NZ_RIZG01000015.1"/>
</dbReference>
<dbReference type="GO" id="GO:0005509">
    <property type="term" value="F:calcium ion binding"/>
    <property type="evidence" value="ECO:0007669"/>
    <property type="project" value="InterPro"/>
</dbReference>
<dbReference type="InterPro" id="IPR020894">
    <property type="entry name" value="Cadherin_CS"/>
</dbReference>
<reference evidence="6 7" key="1">
    <citation type="journal article" date="2012" name="Int. J. Syst. Evol. Microbiol.">
        <title>Marinomonas hwangdonensis sp. nov., isolated from seawater.</title>
        <authorList>
            <person name="Jung Y.T."/>
            <person name="Oh T.K."/>
            <person name="Yoon J.H."/>
        </authorList>
    </citation>
    <scope>NUCLEOTIDE SEQUENCE [LARGE SCALE GENOMIC DNA]</scope>
    <source>
        <strain evidence="6 7">HDW-15</strain>
    </source>
</reference>
<keyword evidence="2" id="KW-0677">Repeat</keyword>
<dbReference type="SUPFAM" id="SSF49313">
    <property type="entry name" value="Cadherin-like"/>
    <property type="match status" value="3"/>
</dbReference>
<dbReference type="AlphaFoldDB" id="A0A3M8PTJ4"/>
<dbReference type="NCBIfam" id="TIGR01965">
    <property type="entry name" value="VCBS_repeat"/>
    <property type="match status" value="1"/>
</dbReference>
<dbReference type="SMART" id="SM00112">
    <property type="entry name" value="CA"/>
    <property type="match status" value="1"/>
</dbReference>
<feature type="domain" description="Cadherin" evidence="5">
    <location>
        <begin position="4"/>
        <end position="89"/>
    </location>
</feature>
<gene>
    <name evidence="6" type="ORF">EBI00_15550</name>
</gene>
<dbReference type="OrthoDB" id="6089850at2"/>
<evidence type="ECO:0000256" key="4">
    <source>
        <dbReference type="ARBA" id="ARBA00023136"/>
    </source>
</evidence>
<evidence type="ECO:0000256" key="3">
    <source>
        <dbReference type="ARBA" id="ARBA00022837"/>
    </source>
</evidence>
<protein>
    <recommendedName>
        <fullName evidence="5">Cadherin domain-containing protein</fullName>
    </recommendedName>
</protein>
<evidence type="ECO:0000256" key="1">
    <source>
        <dbReference type="ARBA" id="ARBA00004370"/>
    </source>
</evidence>
<dbReference type="InterPro" id="IPR039808">
    <property type="entry name" value="Cadherin"/>
</dbReference>
<sequence>ATGTDADGTAANNTLRYSLSGDDASLLNINATTGVVTLKASADYETKASYSFNVVATDNGAGNFNSGSLSTTQAVTVSVNDLNDNAPTVSADAATATLVEAGGVNNSDAGTNSATITLTKSDVDTVGVVGYDAVFLINNGWTTTDNGQTYSRTGTYGTATITTSTDVIRYVLNNNATSTQSLTNGQSVTDSFTIQITDGSATGTTTAVFNITGANDAPIVSGTVANMSGTSGQIFTPVTLPANLFSDRDANDQLVWSVENLPTGLAFNAATRTISGTPQGGFEGVNTLQVVATDTDGAQVRVPVTLTLNPAPAPASASSPVEATRNVPTQNTGFTAPDIVTPSNALPTGVVETSGGSRGFTEVTASAGVSQAQPVAEAPVNNAPNAGQATGVNTVVVSESRVAVNVGADGQVQVSEASGVSSNFTGLTVATIVPQGERVSITIADTSTVARYSGTLADGTQLPDWVAVNPTTGEVTMTPPQGEETITLKINAVDADGNTRILEIEVDLSSVSETPPVATDSVTVNEAVFKSLDEQLTAASEQFDDYGNGLMKLLVS</sequence>
<dbReference type="InterPro" id="IPR006644">
    <property type="entry name" value="Cadg"/>
</dbReference>
<feature type="non-terminal residue" evidence="6">
    <location>
        <position position="1"/>
    </location>
</feature>
<dbReference type="PANTHER" id="PTHR24027">
    <property type="entry name" value="CADHERIN-23"/>
    <property type="match status" value="1"/>
</dbReference>
<evidence type="ECO:0000313" key="6">
    <source>
        <dbReference type="EMBL" id="RNF47359.1"/>
    </source>
</evidence>
<keyword evidence="4" id="KW-0472">Membrane</keyword>
<dbReference type="InterPro" id="IPR013783">
    <property type="entry name" value="Ig-like_fold"/>
</dbReference>
<dbReference type="InterPro" id="IPR002126">
    <property type="entry name" value="Cadherin-like_dom"/>
</dbReference>
<comment type="caution">
    <text evidence="6">The sequence shown here is derived from an EMBL/GenBank/DDBJ whole genome shotgun (WGS) entry which is preliminary data.</text>
</comment>
<dbReference type="PRINTS" id="PR00205">
    <property type="entry name" value="CADHERIN"/>
</dbReference>
<dbReference type="Gene3D" id="2.60.40.60">
    <property type="entry name" value="Cadherins"/>
    <property type="match status" value="1"/>
</dbReference>
<name>A0A3M8PTJ4_9GAMM</name>
<proteinExistence type="predicted"/>
<dbReference type="GO" id="GO:0016342">
    <property type="term" value="C:catenin complex"/>
    <property type="evidence" value="ECO:0007669"/>
    <property type="project" value="TreeGrafter"/>
</dbReference>
<accession>A0A3M8PTJ4</accession>
<evidence type="ECO:0000259" key="5">
    <source>
        <dbReference type="PROSITE" id="PS50268"/>
    </source>
</evidence>
<dbReference type="Gene3D" id="2.60.40.10">
    <property type="entry name" value="Immunoglobulins"/>
    <property type="match status" value="2"/>
</dbReference>
<dbReference type="CDD" id="cd11304">
    <property type="entry name" value="Cadherin_repeat"/>
    <property type="match status" value="1"/>
</dbReference>
<organism evidence="6 7">
    <name type="scientific">Marinomonas hwangdonensis</name>
    <dbReference type="NCBI Taxonomy" id="1053647"/>
    <lineage>
        <taxon>Bacteria</taxon>
        <taxon>Pseudomonadati</taxon>
        <taxon>Pseudomonadota</taxon>
        <taxon>Gammaproteobacteria</taxon>
        <taxon>Oceanospirillales</taxon>
        <taxon>Oceanospirillaceae</taxon>
        <taxon>Marinomonas</taxon>
    </lineage>
</organism>
<dbReference type="GO" id="GO:0008013">
    <property type="term" value="F:beta-catenin binding"/>
    <property type="evidence" value="ECO:0007669"/>
    <property type="project" value="TreeGrafter"/>
</dbReference>
<dbReference type="Proteomes" id="UP000280507">
    <property type="component" value="Unassembled WGS sequence"/>
</dbReference>
<keyword evidence="3" id="KW-0106">Calcium</keyword>
<dbReference type="PROSITE" id="PS50268">
    <property type="entry name" value="CADHERIN_2"/>
    <property type="match status" value="1"/>
</dbReference>